<reference evidence="1" key="1">
    <citation type="submission" date="2016-11" db="EMBL/GenBank/DDBJ databases">
        <title>The genome of Nicotiana attenuata.</title>
        <authorList>
            <person name="Xu S."/>
            <person name="Brockmoeller T."/>
            <person name="Gaquerel E."/>
            <person name="Navarro A."/>
            <person name="Kuhl H."/>
            <person name="Gase K."/>
            <person name="Ling Z."/>
            <person name="Zhou W."/>
            <person name="Kreitzer C."/>
            <person name="Stanke M."/>
            <person name="Tang H."/>
            <person name="Lyons E."/>
            <person name="Pandey P."/>
            <person name="Pandey S.P."/>
            <person name="Timmermann B."/>
            <person name="Baldwin I.T."/>
        </authorList>
    </citation>
    <scope>NUCLEOTIDE SEQUENCE [LARGE SCALE GENOMIC DNA]</scope>
    <source>
        <strain evidence="1">UT</strain>
    </source>
</reference>
<evidence type="ECO:0000313" key="1">
    <source>
        <dbReference type="EMBL" id="OIS97469.1"/>
    </source>
</evidence>
<proteinExistence type="predicted"/>
<dbReference type="Proteomes" id="UP000187609">
    <property type="component" value="Unassembled WGS sequence"/>
</dbReference>
<accession>A0A1J6HXB4</accession>
<organism evidence="1 2">
    <name type="scientific">Nicotiana attenuata</name>
    <name type="common">Coyote tobacco</name>
    <dbReference type="NCBI Taxonomy" id="49451"/>
    <lineage>
        <taxon>Eukaryota</taxon>
        <taxon>Viridiplantae</taxon>
        <taxon>Streptophyta</taxon>
        <taxon>Embryophyta</taxon>
        <taxon>Tracheophyta</taxon>
        <taxon>Spermatophyta</taxon>
        <taxon>Magnoliopsida</taxon>
        <taxon>eudicotyledons</taxon>
        <taxon>Gunneridae</taxon>
        <taxon>Pentapetalae</taxon>
        <taxon>asterids</taxon>
        <taxon>lamiids</taxon>
        <taxon>Solanales</taxon>
        <taxon>Solanaceae</taxon>
        <taxon>Nicotianoideae</taxon>
        <taxon>Nicotianeae</taxon>
        <taxon>Nicotiana</taxon>
    </lineage>
</organism>
<sequence>MLLKNKAVVRTSVLSKRWQFLWKSVPVSLYFVLPGHDEKKASNFVASTHRELHYWRYCRKIRKLEVIFSFGIEFFAIDVDLWVHFATKIAKVEDFKLEYCLGYEFPQIAYKNTFLKKLVLQYCTLNPTGSVNWSILLSLSFGNVELKEDAIKKYYQVALTWSACNCMMLRAFILWKSAI</sequence>
<gene>
    <name evidence="1" type="ORF">A4A49_51912</name>
</gene>
<dbReference type="Gramene" id="OIS97469">
    <property type="protein sequence ID" value="OIS97469"/>
    <property type="gene ID" value="A4A49_51912"/>
</dbReference>
<dbReference type="PANTHER" id="PTHR31639:SF172">
    <property type="entry name" value="F-BOX_LRR-REPEAT PROTEIN 25-LIKE"/>
    <property type="match status" value="1"/>
</dbReference>
<name>A0A1J6HXB4_NICAT</name>
<protein>
    <submittedName>
        <fullName evidence="1">F-box protein</fullName>
    </submittedName>
</protein>
<dbReference type="PANTHER" id="PTHR31639">
    <property type="entry name" value="F-BOX PROTEIN-LIKE"/>
    <property type="match status" value="1"/>
</dbReference>
<dbReference type="AlphaFoldDB" id="A0A1J6HXB4"/>
<dbReference type="OMA" id="TWSACNC"/>
<dbReference type="EMBL" id="MJEQ01037192">
    <property type="protein sequence ID" value="OIS97469.1"/>
    <property type="molecule type" value="Genomic_DNA"/>
</dbReference>
<evidence type="ECO:0000313" key="2">
    <source>
        <dbReference type="Proteomes" id="UP000187609"/>
    </source>
</evidence>
<keyword evidence="2" id="KW-1185">Reference proteome</keyword>
<comment type="caution">
    <text evidence="1">The sequence shown here is derived from an EMBL/GenBank/DDBJ whole genome shotgun (WGS) entry which is preliminary data.</text>
</comment>